<protein>
    <recommendedName>
        <fullName evidence="3">FHA domain-containing protein</fullName>
    </recommendedName>
</protein>
<dbReference type="PANTHER" id="PTHR15715:SF37">
    <property type="entry name" value="LD47843P"/>
    <property type="match status" value="1"/>
</dbReference>
<dbReference type="InterPro" id="IPR000253">
    <property type="entry name" value="FHA_dom"/>
</dbReference>
<dbReference type="Pfam" id="PF00498">
    <property type="entry name" value="FHA"/>
    <property type="match status" value="1"/>
</dbReference>
<name>A0A899FXJ3_9ASCO</name>
<dbReference type="Gene3D" id="2.60.200.20">
    <property type="match status" value="1"/>
</dbReference>
<accession>A0A899FXJ3</accession>
<dbReference type="AlphaFoldDB" id="A0A899FXJ3"/>
<dbReference type="Proteomes" id="UP000663699">
    <property type="component" value="Chromosome 5"/>
</dbReference>
<dbReference type="SUPFAM" id="SSF49879">
    <property type="entry name" value="SMAD/FHA domain"/>
    <property type="match status" value="1"/>
</dbReference>
<evidence type="ECO:0000313" key="4">
    <source>
        <dbReference type="EMBL" id="QSL65186.1"/>
    </source>
</evidence>
<dbReference type="PROSITE" id="PS50006">
    <property type="entry name" value="FHA_DOMAIN"/>
    <property type="match status" value="1"/>
</dbReference>
<keyword evidence="5" id="KW-1185">Reference proteome</keyword>
<dbReference type="InterPro" id="IPR051176">
    <property type="entry name" value="Cent_Immune-Sig_Mod"/>
</dbReference>
<dbReference type="SMART" id="SM00240">
    <property type="entry name" value="FHA"/>
    <property type="match status" value="1"/>
</dbReference>
<dbReference type="InterPro" id="IPR008984">
    <property type="entry name" value="SMAD_FHA_dom_sf"/>
</dbReference>
<feature type="domain" description="FHA" evidence="3">
    <location>
        <begin position="72"/>
        <end position="116"/>
    </location>
</feature>
<sequence>MLSRQPTINPNPSKINKFKSINSYAYINAHVTEPASFPIYFPIHSIILLYPINILTNISTLILACILKIPADISSFLTHPDVGRAHAEVWADPKTGRVFIRDIRSSNGTFLNGQRLSQENQTSEPFELHELGIDIINEEDRSILHCKVSCCIEHAGWAEEGSSDASQTEVNPLWVDTGIAETFDTITPRVLVSNDLVHSKSVLEENKIHEYFGKEVEDILQGLNTGLKTAKQQINDIKSITKVLNNIQDTVFCNFKNNNLEKNQSEDVSENHSENFEGRNFDLHKKRAQPPSLEVLASKQLEIEEKIARIKHLEEEKMKQQTYKQIIEKLLKEENNTLEMENAIEMKMKTELMKSKSEKNQNSENELKSLKIMVETMKKEVELWKYRAKRTEKIIEQSTHHMAALLKTENQSNINEISENKLWMLFLPACCIVTIGISIMCYLNNENFSPSIYSFT</sequence>
<evidence type="ECO:0000313" key="5">
    <source>
        <dbReference type="Proteomes" id="UP000663699"/>
    </source>
</evidence>
<dbReference type="OrthoDB" id="687730at2759"/>
<keyword evidence="1" id="KW-0175">Coiled coil</keyword>
<dbReference type="PANTHER" id="PTHR15715">
    <property type="entry name" value="CENTROSOMAL PROTEIN OF 170 KDA"/>
    <property type="match status" value="1"/>
</dbReference>
<evidence type="ECO:0000256" key="1">
    <source>
        <dbReference type="SAM" id="Coils"/>
    </source>
</evidence>
<reference evidence="4" key="1">
    <citation type="submission" date="2020-06" db="EMBL/GenBank/DDBJ databases">
        <title>Genomes of multiple members of Pneumocystis genus reveal paths to human pathogen Pneumocystis jirovecii.</title>
        <authorList>
            <person name="Cisse O.H."/>
            <person name="Ma L."/>
            <person name="Dekker J."/>
            <person name="Khil P."/>
            <person name="Jo J."/>
            <person name="Brenchley J."/>
            <person name="Blair R."/>
            <person name="Pahar B."/>
            <person name="Chabe M."/>
            <person name="Van Rompay K.A."/>
            <person name="Keesler R."/>
            <person name="Sukura A."/>
            <person name="Hirsch V."/>
            <person name="Kutty G."/>
            <person name="Liu Y."/>
            <person name="Peng L."/>
            <person name="Chen J."/>
            <person name="Song J."/>
            <person name="Weissenbacher-Lang C."/>
            <person name="Xu J."/>
            <person name="Upham N.S."/>
            <person name="Stajich J.E."/>
            <person name="Cuomo C.A."/>
            <person name="Cushion M.T."/>
            <person name="Kovacs J.A."/>
        </authorList>
    </citation>
    <scope>NUCLEOTIDE SEQUENCE</scope>
    <source>
        <strain evidence="4">2A</strain>
    </source>
</reference>
<organism evidence="4 5">
    <name type="scientific">Pneumocystis wakefieldiae</name>
    <dbReference type="NCBI Taxonomy" id="38082"/>
    <lineage>
        <taxon>Eukaryota</taxon>
        <taxon>Fungi</taxon>
        <taxon>Dikarya</taxon>
        <taxon>Ascomycota</taxon>
        <taxon>Taphrinomycotina</taxon>
        <taxon>Pneumocystomycetes</taxon>
        <taxon>Pneumocystaceae</taxon>
        <taxon>Pneumocystis</taxon>
    </lineage>
</organism>
<dbReference type="EMBL" id="CP054536">
    <property type="protein sequence ID" value="QSL65186.1"/>
    <property type="molecule type" value="Genomic_DNA"/>
</dbReference>
<keyword evidence="2" id="KW-0812">Transmembrane</keyword>
<feature type="transmembrane region" description="Helical" evidence="2">
    <location>
        <begin position="422"/>
        <end position="443"/>
    </location>
</feature>
<gene>
    <name evidence="4" type="ORF">MERGE_002491</name>
</gene>
<evidence type="ECO:0000256" key="2">
    <source>
        <dbReference type="SAM" id="Phobius"/>
    </source>
</evidence>
<keyword evidence="2" id="KW-0472">Membrane</keyword>
<dbReference type="GO" id="GO:0005737">
    <property type="term" value="C:cytoplasm"/>
    <property type="evidence" value="ECO:0007669"/>
    <property type="project" value="TreeGrafter"/>
</dbReference>
<proteinExistence type="predicted"/>
<keyword evidence="2" id="KW-1133">Transmembrane helix</keyword>
<evidence type="ECO:0000259" key="3">
    <source>
        <dbReference type="PROSITE" id="PS50006"/>
    </source>
</evidence>
<feature type="coiled-coil region" evidence="1">
    <location>
        <begin position="296"/>
        <end position="380"/>
    </location>
</feature>